<proteinExistence type="predicted"/>
<keyword evidence="1" id="KW-0812">Transmembrane</keyword>
<sequence length="467" mass="53270">MKNRKRQLENLAFYDKAAIEDRVARMAEKGWLVEQPGPYFWKYRRIGPKKLAVNVVYFPKASDFDPSPTEGQIQLEELCKRDGWILAARWGQMQIFYNEQEDPVPIETDPVIQVETVRAAMKKGMLPGQLLLAGLSVMQLMVLGGQLWESPVRFLSRPATAYMIPVWFLVLCAVLCELLGYLAWTRRAEKEAENGRFYGLRGNRRLSLALALLALFLSGLILCQMSGGPWGLGWLAVVLGGILAMTGSVIYIRERMKKRGASRKKNLFFTIGLTVIMSSCFVAALTVMISSVGITKRSRPVGTYDKGGWEMDVYDDPIPLEMKDLRDAGCDQWSTMADRAETIFLAHTEYSQKPLTEDRSVPDLRYEVTEVKAGFLYGFLKKRLLWERQDVVTDQMVVMADHYEPVDPAPWKALDAYRVYWSSGYLNEYLVFYENRILEIRFGWEPSKWQMAAAAEKLAGKVEEGKK</sequence>
<dbReference type="RefSeq" id="WP_262427206.1">
    <property type="nucleotide sequence ID" value="NZ_JACRTJ010000013.1"/>
</dbReference>
<reference evidence="2 3" key="1">
    <citation type="submission" date="2020-08" db="EMBL/GenBank/DDBJ databases">
        <title>Genome public.</title>
        <authorList>
            <person name="Liu C."/>
            <person name="Sun Q."/>
        </authorList>
    </citation>
    <scope>NUCLEOTIDE SEQUENCE [LARGE SCALE GENOMIC DNA]</scope>
    <source>
        <strain evidence="2 3">BX10</strain>
    </source>
</reference>
<feature type="transmembrane region" description="Helical" evidence="1">
    <location>
        <begin position="160"/>
        <end position="184"/>
    </location>
</feature>
<feature type="transmembrane region" description="Helical" evidence="1">
    <location>
        <begin position="233"/>
        <end position="252"/>
    </location>
</feature>
<evidence type="ECO:0000313" key="3">
    <source>
        <dbReference type="Proteomes" id="UP000647491"/>
    </source>
</evidence>
<keyword evidence="3" id="KW-1185">Reference proteome</keyword>
<feature type="transmembrane region" description="Helical" evidence="1">
    <location>
        <begin position="130"/>
        <end position="148"/>
    </location>
</feature>
<evidence type="ECO:0000256" key="1">
    <source>
        <dbReference type="SAM" id="Phobius"/>
    </source>
</evidence>
<gene>
    <name evidence="2" type="ORF">H8708_05355</name>
</gene>
<organism evidence="2 3">
    <name type="scientific">Enterocloster hominis</name>
    <name type="common">ex Liu et al. 2021</name>
    <dbReference type="NCBI Taxonomy" id="2763663"/>
    <lineage>
        <taxon>Bacteria</taxon>
        <taxon>Bacillati</taxon>
        <taxon>Bacillota</taxon>
        <taxon>Clostridia</taxon>
        <taxon>Lachnospirales</taxon>
        <taxon>Lachnospiraceae</taxon>
        <taxon>Enterocloster</taxon>
    </lineage>
</organism>
<keyword evidence="1" id="KW-1133">Transmembrane helix</keyword>
<dbReference type="EMBL" id="JACRTJ010000013">
    <property type="protein sequence ID" value="MBC8598663.1"/>
    <property type="molecule type" value="Genomic_DNA"/>
</dbReference>
<feature type="transmembrane region" description="Helical" evidence="1">
    <location>
        <begin position="205"/>
        <end position="227"/>
    </location>
</feature>
<keyword evidence="1" id="KW-0472">Membrane</keyword>
<dbReference type="Proteomes" id="UP000647491">
    <property type="component" value="Unassembled WGS sequence"/>
</dbReference>
<name>A0ABR7NRP6_9FIRM</name>
<protein>
    <submittedName>
        <fullName evidence="2">DUF2812 domain-containing protein</fullName>
    </submittedName>
</protein>
<feature type="transmembrane region" description="Helical" evidence="1">
    <location>
        <begin position="267"/>
        <end position="289"/>
    </location>
</feature>
<evidence type="ECO:0000313" key="2">
    <source>
        <dbReference type="EMBL" id="MBC8598663.1"/>
    </source>
</evidence>
<accession>A0ABR7NRP6</accession>
<comment type="caution">
    <text evidence="2">The sequence shown here is derived from an EMBL/GenBank/DDBJ whole genome shotgun (WGS) entry which is preliminary data.</text>
</comment>